<dbReference type="EMBL" id="JQJD01000010">
    <property type="protein sequence ID" value="KGN82468.1"/>
    <property type="molecule type" value="Genomic_DNA"/>
</dbReference>
<comment type="catalytic activity">
    <reaction evidence="7 8">
        <text>(R)-pantoate + beta-alanine + ATP = (R)-pantothenate + AMP + diphosphate + H(+)</text>
        <dbReference type="Rhea" id="RHEA:10912"/>
        <dbReference type="ChEBI" id="CHEBI:15378"/>
        <dbReference type="ChEBI" id="CHEBI:15980"/>
        <dbReference type="ChEBI" id="CHEBI:29032"/>
        <dbReference type="ChEBI" id="CHEBI:30616"/>
        <dbReference type="ChEBI" id="CHEBI:33019"/>
        <dbReference type="ChEBI" id="CHEBI:57966"/>
        <dbReference type="ChEBI" id="CHEBI:456215"/>
        <dbReference type="EC" id="6.3.2.1"/>
    </reaction>
</comment>
<dbReference type="InterPro" id="IPR003721">
    <property type="entry name" value="Pantoate_ligase"/>
</dbReference>
<dbReference type="HAMAP" id="MF_00158">
    <property type="entry name" value="PanC"/>
    <property type="match status" value="1"/>
</dbReference>
<reference evidence="9 10" key="1">
    <citation type="submission" date="2014-08" db="EMBL/GenBank/DDBJ databases">
        <title>Porphyromonas cangingivalis strain:COT-109_OH1386 Genome sequencing.</title>
        <authorList>
            <person name="Wallis C."/>
            <person name="Deusch O."/>
            <person name="O'Flynn C."/>
            <person name="Davis I."/>
            <person name="Jospin G."/>
            <person name="Darling A.E."/>
            <person name="Coil D.A."/>
            <person name="Alexiev A."/>
            <person name="Horsfall A."/>
            <person name="Kirkwood N."/>
            <person name="Harris S."/>
            <person name="Eisen J.A."/>
        </authorList>
    </citation>
    <scope>NUCLEOTIDE SEQUENCE [LARGE SCALE GENOMIC DNA]</scope>
    <source>
        <strain evidence="10">COT-109 OH1386</strain>
    </source>
</reference>
<name>A0A0A2EU81_PORCN</name>
<feature type="active site" description="Proton donor" evidence="8">
    <location>
        <position position="37"/>
    </location>
</feature>
<evidence type="ECO:0000256" key="5">
    <source>
        <dbReference type="ARBA" id="ARBA00022741"/>
    </source>
</evidence>
<feature type="binding site" evidence="8">
    <location>
        <position position="61"/>
    </location>
    <ligand>
        <name>beta-alanine</name>
        <dbReference type="ChEBI" id="CHEBI:57966"/>
    </ligand>
</feature>
<dbReference type="Proteomes" id="UP000030125">
    <property type="component" value="Unassembled WGS sequence"/>
</dbReference>
<dbReference type="Pfam" id="PF02569">
    <property type="entry name" value="Pantoate_ligase"/>
    <property type="match status" value="1"/>
</dbReference>
<dbReference type="InterPro" id="IPR004821">
    <property type="entry name" value="Cyt_trans-like"/>
</dbReference>
<dbReference type="Gene3D" id="3.40.50.620">
    <property type="entry name" value="HUPs"/>
    <property type="match status" value="1"/>
</dbReference>
<keyword evidence="3 8" id="KW-0436">Ligase</keyword>
<dbReference type="AlphaFoldDB" id="A0A0A2EU81"/>
<gene>
    <name evidence="8" type="primary">panC</name>
    <name evidence="9" type="ORF">HQ35_02615</name>
</gene>
<dbReference type="GO" id="GO:0005524">
    <property type="term" value="F:ATP binding"/>
    <property type="evidence" value="ECO:0007669"/>
    <property type="project" value="UniProtKB-KW"/>
</dbReference>
<keyword evidence="10" id="KW-1185">Reference proteome</keyword>
<comment type="function">
    <text evidence="8">Catalyzes the condensation of pantoate with beta-alanine in an ATP-dependent reaction via a pantoyl-adenylate intermediate.</text>
</comment>
<feature type="binding site" evidence="8">
    <location>
        <begin position="148"/>
        <end position="151"/>
    </location>
    <ligand>
        <name>ATP</name>
        <dbReference type="ChEBI" id="CHEBI:30616"/>
    </ligand>
</feature>
<dbReference type="CDD" id="cd00560">
    <property type="entry name" value="PanC"/>
    <property type="match status" value="1"/>
</dbReference>
<proteinExistence type="inferred from homology"/>
<dbReference type="NCBIfam" id="TIGR00125">
    <property type="entry name" value="cyt_tran_rel"/>
    <property type="match status" value="1"/>
</dbReference>
<protein>
    <recommendedName>
        <fullName evidence="8">Pantothenate synthetase</fullName>
        <shortName evidence="8">PS</shortName>
        <ecNumber evidence="8">6.3.2.1</ecNumber>
    </recommendedName>
    <alternativeName>
        <fullName evidence="8">Pantoate--beta-alanine ligase</fullName>
    </alternativeName>
    <alternativeName>
        <fullName evidence="8">Pantoate-activating enzyme</fullName>
    </alternativeName>
</protein>
<comment type="subunit">
    <text evidence="8">Homodimer.</text>
</comment>
<dbReference type="GO" id="GO:0004592">
    <property type="term" value="F:pantoate-beta-alanine ligase activity"/>
    <property type="evidence" value="ECO:0007669"/>
    <property type="project" value="UniProtKB-UniRule"/>
</dbReference>
<dbReference type="PANTHER" id="PTHR21299">
    <property type="entry name" value="CYTIDYLATE KINASE/PANTOATE-BETA-ALANINE LIGASE"/>
    <property type="match status" value="1"/>
</dbReference>
<keyword evidence="5 8" id="KW-0547">Nucleotide-binding</keyword>
<comment type="miscellaneous">
    <text evidence="8">The reaction proceeds by a bi uni uni bi ping pong mechanism.</text>
</comment>
<feature type="binding site" evidence="8">
    <location>
        <begin position="187"/>
        <end position="190"/>
    </location>
    <ligand>
        <name>ATP</name>
        <dbReference type="ChEBI" id="CHEBI:30616"/>
    </ligand>
</feature>
<keyword evidence="8" id="KW-0963">Cytoplasm</keyword>
<dbReference type="GO" id="GO:0005829">
    <property type="term" value="C:cytosol"/>
    <property type="evidence" value="ECO:0007669"/>
    <property type="project" value="TreeGrafter"/>
</dbReference>
<dbReference type="SUPFAM" id="SSF52374">
    <property type="entry name" value="Nucleotidylyl transferase"/>
    <property type="match status" value="1"/>
</dbReference>
<dbReference type="InterPro" id="IPR042176">
    <property type="entry name" value="Pantoate_ligase_C"/>
</dbReference>
<evidence type="ECO:0000256" key="7">
    <source>
        <dbReference type="ARBA" id="ARBA00048258"/>
    </source>
</evidence>
<dbReference type="RefSeq" id="WP_036850749.1">
    <property type="nucleotide sequence ID" value="NZ_JQJD01000010.1"/>
</dbReference>
<comment type="subcellular location">
    <subcellularLocation>
        <location evidence="8">Cytoplasm</location>
    </subcellularLocation>
</comment>
<sequence>MIIIREKSALIEAVKRAKSEGMTIGFVPTMGGLHAGHLSLIERCKEETDFCVASVFLNPTQFNDKNDLVTYPHDPVQDEALLQLAGVDIMFAPSAEEMYEAGETAPKFDIGRVAEVMEGAHRPGHFEGVTWVVSKLFRLVNPDKAFFGEKDFQQIAVIRRMIEVSEDMKEIEIVPCPVIREADGLAMSSRNNRLSDEQRSAAPKIFEALQAGSEAQKSGSDVDEVHRLVVDMIDKHPLLKVEYFSIVDGRTLEDVKTWDEAEDVVGCITVFCGEVRLIDHIHLTSKG</sequence>
<dbReference type="InterPro" id="IPR014729">
    <property type="entry name" value="Rossmann-like_a/b/a_fold"/>
</dbReference>
<evidence type="ECO:0000313" key="10">
    <source>
        <dbReference type="Proteomes" id="UP000030125"/>
    </source>
</evidence>
<comment type="similarity">
    <text evidence="2 8">Belongs to the pantothenate synthetase family.</text>
</comment>
<evidence type="ECO:0000256" key="2">
    <source>
        <dbReference type="ARBA" id="ARBA00009256"/>
    </source>
</evidence>
<dbReference type="EC" id="6.3.2.1" evidence="8"/>
<dbReference type="NCBIfam" id="TIGR00018">
    <property type="entry name" value="panC"/>
    <property type="match status" value="1"/>
</dbReference>
<feature type="binding site" evidence="8">
    <location>
        <begin position="30"/>
        <end position="37"/>
    </location>
    <ligand>
        <name>ATP</name>
        <dbReference type="ChEBI" id="CHEBI:30616"/>
    </ligand>
</feature>
<evidence type="ECO:0000313" key="9">
    <source>
        <dbReference type="EMBL" id="KGN82468.1"/>
    </source>
</evidence>
<keyword evidence="6 8" id="KW-0067">ATP-binding</keyword>
<dbReference type="OrthoDB" id="9773087at2"/>
<feature type="binding site" evidence="8">
    <location>
        <position position="154"/>
    </location>
    <ligand>
        <name>(R)-pantoate</name>
        <dbReference type="ChEBI" id="CHEBI:15980"/>
    </ligand>
</feature>
<keyword evidence="4 8" id="KW-0566">Pantothenate biosynthesis</keyword>
<dbReference type="Gene3D" id="3.30.1300.10">
    <property type="entry name" value="Pantoate-beta-alanine ligase, C-terminal domain"/>
    <property type="match status" value="1"/>
</dbReference>
<evidence type="ECO:0000256" key="4">
    <source>
        <dbReference type="ARBA" id="ARBA00022655"/>
    </source>
</evidence>
<dbReference type="UniPathway" id="UPA00028">
    <property type="reaction ID" value="UER00005"/>
</dbReference>
<feature type="binding site" evidence="8">
    <location>
        <position position="179"/>
    </location>
    <ligand>
        <name>ATP</name>
        <dbReference type="ChEBI" id="CHEBI:30616"/>
    </ligand>
</feature>
<evidence type="ECO:0000256" key="3">
    <source>
        <dbReference type="ARBA" id="ARBA00022598"/>
    </source>
</evidence>
<dbReference type="eggNOG" id="COG0414">
    <property type="taxonomic scope" value="Bacteria"/>
</dbReference>
<evidence type="ECO:0000256" key="8">
    <source>
        <dbReference type="HAMAP-Rule" id="MF_00158"/>
    </source>
</evidence>
<accession>A0A0A2EU81</accession>
<organism evidence="9 10">
    <name type="scientific">Porphyromonas cangingivalis</name>
    <dbReference type="NCBI Taxonomy" id="36874"/>
    <lineage>
        <taxon>Bacteria</taxon>
        <taxon>Pseudomonadati</taxon>
        <taxon>Bacteroidota</taxon>
        <taxon>Bacteroidia</taxon>
        <taxon>Bacteroidales</taxon>
        <taxon>Porphyromonadaceae</taxon>
        <taxon>Porphyromonas</taxon>
    </lineage>
</organism>
<comment type="caution">
    <text evidence="9">The sequence shown here is derived from an EMBL/GenBank/DDBJ whole genome shotgun (WGS) entry which is preliminary data.</text>
</comment>
<comment type="pathway">
    <text evidence="1 8">Cofactor biosynthesis; (R)-pantothenate biosynthesis; (R)-pantothenate from (R)-pantoate and beta-alanine: step 1/1.</text>
</comment>
<dbReference type="STRING" id="36874.HQ34_04995"/>
<dbReference type="GO" id="GO:0015940">
    <property type="term" value="P:pantothenate biosynthetic process"/>
    <property type="evidence" value="ECO:0007669"/>
    <property type="project" value="UniProtKB-UniRule"/>
</dbReference>
<evidence type="ECO:0000256" key="6">
    <source>
        <dbReference type="ARBA" id="ARBA00022840"/>
    </source>
</evidence>
<dbReference type="PANTHER" id="PTHR21299:SF1">
    <property type="entry name" value="PANTOATE--BETA-ALANINE LIGASE"/>
    <property type="match status" value="1"/>
</dbReference>
<feature type="binding site" evidence="8">
    <location>
        <position position="61"/>
    </location>
    <ligand>
        <name>(R)-pantoate</name>
        <dbReference type="ChEBI" id="CHEBI:15980"/>
    </ligand>
</feature>
<evidence type="ECO:0000256" key="1">
    <source>
        <dbReference type="ARBA" id="ARBA00004990"/>
    </source>
</evidence>